<keyword evidence="1" id="KW-0472">Membrane</keyword>
<feature type="transmembrane region" description="Helical" evidence="1">
    <location>
        <begin position="79"/>
        <end position="101"/>
    </location>
</feature>
<feature type="transmembrane region" description="Helical" evidence="1">
    <location>
        <begin position="12"/>
        <end position="33"/>
    </location>
</feature>
<reference evidence="2 3" key="1">
    <citation type="submission" date="2016-11" db="EMBL/GenBank/DDBJ databases">
        <authorList>
            <person name="Jaros S."/>
            <person name="Januszkiewicz K."/>
            <person name="Wedrychowicz H."/>
        </authorList>
    </citation>
    <scope>NUCLEOTIDE SEQUENCE [LARGE SCALE GENOMIC DNA]</scope>
    <source>
        <strain evidence="2 3">CGMCC 1.7049</strain>
    </source>
</reference>
<evidence type="ECO:0000256" key="1">
    <source>
        <dbReference type="SAM" id="Phobius"/>
    </source>
</evidence>
<gene>
    <name evidence="2" type="ORF">SAMN04488068_2875</name>
</gene>
<dbReference type="EMBL" id="FQWZ01000007">
    <property type="protein sequence ID" value="SHH20829.1"/>
    <property type="molecule type" value="Genomic_DNA"/>
</dbReference>
<name>A0A1M5R4C0_9GAMM</name>
<keyword evidence="1" id="KW-1133">Transmembrane helix</keyword>
<evidence type="ECO:0000313" key="3">
    <source>
        <dbReference type="Proteomes" id="UP000199758"/>
    </source>
</evidence>
<sequence length="155" mass="16468">MSAPRLLSRLRRLVDSVVGAILGGAVYGAWVLYVNWDAGLRIAGTAAAAHWAMSTLLTYCGTGLMRRCYRLGSRPLEAILFACGGGLTLTYALLISVHLAIGTPHLALTLAAGVVPNLVFCISYVSLLLRTEPLRAAQSINREDPLEALSNESAS</sequence>
<keyword evidence="1" id="KW-0812">Transmembrane</keyword>
<feature type="transmembrane region" description="Helical" evidence="1">
    <location>
        <begin position="39"/>
        <end position="59"/>
    </location>
</feature>
<dbReference type="AlphaFoldDB" id="A0A1M5R4C0"/>
<evidence type="ECO:0000313" key="2">
    <source>
        <dbReference type="EMBL" id="SHH20829.1"/>
    </source>
</evidence>
<accession>A0A1M5R4C0</accession>
<organism evidence="2 3">
    <name type="scientific">Hydrocarboniphaga daqingensis</name>
    <dbReference type="NCBI Taxonomy" id="490188"/>
    <lineage>
        <taxon>Bacteria</taxon>
        <taxon>Pseudomonadati</taxon>
        <taxon>Pseudomonadota</taxon>
        <taxon>Gammaproteobacteria</taxon>
        <taxon>Nevskiales</taxon>
        <taxon>Nevskiaceae</taxon>
        <taxon>Hydrocarboniphaga</taxon>
    </lineage>
</organism>
<dbReference type="STRING" id="490188.SAMN04488068_2875"/>
<feature type="transmembrane region" description="Helical" evidence="1">
    <location>
        <begin position="107"/>
        <end position="129"/>
    </location>
</feature>
<proteinExistence type="predicted"/>
<keyword evidence="3" id="KW-1185">Reference proteome</keyword>
<protein>
    <submittedName>
        <fullName evidence="2">Uncharacterized protein</fullName>
    </submittedName>
</protein>
<dbReference type="Proteomes" id="UP000199758">
    <property type="component" value="Unassembled WGS sequence"/>
</dbReference>